<accession>A0A067Q1L3</accession>
<evidence type="ECO:0000313" key="2">
    <source>
        <dbReference type="Proteomes" id="UP000027265"/>
    </source>
</evidence>
<organism evidence="1 2">
    <name type="scientific">Jaapia argillacea MUCL 33604</name>
    <dbReference type="NCBI Taxonomy" id="933084"/>
    <lineage>
        <taxon>Eukaryota</taxon>
        <taxon>Fungi</taxon>
        <taxon>Dikarya</taxon>
        <taxon>Basidiomycota</taxon>
        <taxon>Agaricomycotina</taxon>
        <taxon>Agaricomycetes</taxon>
        <taxon>Agaricomycetidae</taxon>
        <taxon>Jaapiales</taxon>
        <taxon>Jaapiaceae</taxon>
        <taxon>Jaapia</taxon>
    </lineage>
</organism>
<dbReference type="AlphaFoldDB" id="A0A067Q1L3"/>
<protein>
    <recommendedName>
        <fullName evidence="3">ATP-dependent DNA helicase</fullName>
    </recommendedName>
</protein>
<dbReference type="InterPro" id="IPR027417">
    <property type="entry name" value="P-loop_NTPase"/>
</dbReference>
<dbReference type="OrthoDB" id="432234at2759"/>
<name>A0A067Q1L3_9AGAM</name>
<keyword evidence="2" id="KW-1185">Reference proteome</keyword>
<reference evidence="2" key="1">
    <citation type="journal article" date="2014" name="Proc. Natl. Acad. Sci. U.S.A.">
        <title>Extensive sampling of basidiomycete genomes demonstrates inadequacy of the white-rot/brown-rot paradigm for wood decay fungi.</title>
        <authorList>
            <person name="Riley R."/>
            <person name="Salamov A.A."/>
            <person name="Brown D.W."/>
            <person name="Nagy L.G."/>
            <person name="Floudas D."/>
            <person name="Held B.W."/>
            <person name="Levasseur A."/>
            <person name="Lombard V."/>
            <person name="Morin E."/>
            <person name="Otillar R."/>
            <person name="Lindquist E.A."/>
            <person name="Sun H."/>
            <person name="LaButti K.M."/>
            <person name="Schmutz J."/>
            <person name="Jabbour D."/>
            <person name="Luo H."/>
            <person name="Baker S.E."/>
            <person name="Pisabarro A.G."/>
            <person name="Walton J.D."/>
            <person name="Blanchette R.A."/>
            <person name="Henrissat B."/>
            <person name="Martin F."/>
            <person name="Cullen D."/>
            <person name="Hibbett D.S."/>
            <person name="Grigoriev I.V."/>
        </authorList>
    </citation>
    <scope>NUCLEOTIDE SEQUENCE [LARGE SCALE GENOMIC DNA]</scope>
    <source>
        <strain evidence="2">MUCL 33604</strain>
    </source>
</reference>
<feature type="non-terminal residue" evidence="1">
    <location>
        <position position="346"/>
    </location>
</feature>
<dbReference type="STRING" id="933084.A0A067Q1L3"/>
<dbReference type="InterPro" id="IPR051055">
    <property type="entry name" value="PIF1_helicase"/>
</dbReference>
<feature type="non-terminal residue" evidence="1">
    <location>
        <position position="1"/>
    </location>
</feature>
<dbReference type="Proteomes" id="UP000027265">
    <property type="component" value="Unassembled WGS sequence"/>
</dbReference>
<dbReference type="PANTHER" id="PTHR47642">
    <property type="entry name" value="ATP-DEPENDENT DNA HELICASE"/>
    <property type="match status" value="1"/>
</dbReference>
<evidence type="ECO:0000313" key="1">
    <source>
        <dbReference type="EMBL" id="KDQ57392.1"/>
    </source>
</evidence>
<evidence type="ECO:0008006" key="3">
    <source>
        <dbReference type="Google" id="ProtNLM"/>
    </source>
</evidence>
<dbReference type="HOGENOM" id="CLU_043173_1_0_1"/>
<gene>
    <name evidence="1" type="ORF">JAAARDRAFT_97100</name>
</gene>
<dbReference type="SUPFAM" id="SSF52540">
    <property type="entry name" value="P-loop containing nucleoside triphosphate hydrolases"/>
    <property type="match status" value="1"/>
</dbReference>
<dbReference type="EMBL" id="KL197719">
    <property type="protein sequence ID" value="KDQ57392.1"/>
    <property type="molecule type" value="Genomic_DNA"/>
</dbReference>
<sequence length="346" mass="38684">PFGGMNMIFAGDFAQLPPVGAERALYAQSISMKTNQRSSMRQQEAAIGKALWYQVTTVVILRQNMRQCLQTPNDAAFHTALENMRYKSCTPDDIQLLKSLVASSSKESPKTGDPKFRHVSIITARNIQRDKVNEMGSTRFANDVETELTDFYSYDTFAPPKIHPSLQQALWSLPHSMTEHHAGKLSLCKGLPVMVKFNKATECCVTNGAEATVYDWDDEVLPTGQKALKTLFVKLKNPPKNIQLPGLPLNVVLISRQKKTMLHSLPDDSMVAIARYQVPVLSNFAMTDYCSQGRTRSANPVDLRYCCDHRAYYTALSRGSTYDGTVIVRDFDESKLRGGLSGYLQQ</sequence>
<proteinExistence type="predicted"/>
<dbReference type="InParanoid" id="A0A067Q1L3"/>